<feature type="non-terminal residue" evidence="2">
    <location>
        <position position="67"/>
    </location>
</feature>
<gene>
    <name evidence="2" type="ORF">X975_18971</name>
</gene>
<sequence length="67" mass="7111">MLARTFPFRAFAVFGTLTTARLLVTTVLALFFSVVAISFAFGAAVVGSTFLGLSTTTGLFNISHSFE</sequence>
<dbReference type="AlphaFoldDB" id="A0A087UCB3"/>
<keyword evidence="3" id="KW-1185">Reference proteome</keyword>
<keyword evidence="1" id="KW-1133">Transmembrane helix</keyword>
<keyword evidence="1" id="KW-0472">Membrane</keyword>
<accession>A0A087UCB3</accession>
<feature type="transmembrane region" description="Helical" evidence="1">
    <location>
        <begin position="39"/>
        <end position="62"/>
    </location>
</feature>
<proteinExistence type="predicted"/>
<evidence type="ECO:0000313" key="3">
    <source>
        <dbReference type="Proteomes" id="UP000054359"/>
    </source>
</evidence>
<keyword evidence="1" id="KW-0812">Transmembrane</keyword>
<reference evidence="2 3" key="1">
    <citation type="submission" date="2013-11" db="EMBL/GenBank/DDBJ databases">
        <title>Genome sequencing of Stegodyphus mimosarum.</title>
        <authorList>
            <person name="Bechsgaard J."/>
        </authorList>
    </citation>
    <scope>NUCLEOTIDE SEQUENCE [LARGE SCALE GENOMIC DNA]</scope>
</reference>
<dbReference type="Proteomes" id="UP000054359">
    <property type="component" value="Unassembled WGS sequence"/>
</dbReference>
<protein>
    <submittedName>
        <fullName evidence="2">Uncharacterized protein</fullName>
    </submittedName>
</protein>
<organism evidence="2 3">
    <name type="scientific">Stegodyphus mimosarum</name>
    <name type="common">African social velvet spider</name>
    <dbReference type="NCBI Taxonomy" id="407821"/>
    <lineage>
        <taxon>Eukaryota</taxon>
        <taxon>Metazoa</taxon>
        <taxon>Ecdysozoa</taxon>
        <taxon>Arthropoda</taxon>
        <taxon>Chelicerata</taxon>
        <taxon>Arachnida</taxon>
        <taxon>Araneae</taxon>
        <taxon>Araneomorphae</taxon>
        <taxon>Entelegynae</taxon>
        <taxon>Eresoidea</taxon>
        <taxon>Eresidae</taxon>
        <taxon>Stegodyphus</taxon>
    </lineage>
</organism>
<evidence type="ECO:0000256" key="1">
    <source>
        <dbReference type="SAM" id="Phobius"/>
    </source>
</evidence>
<feature type="transmembrane region" description="Helical" evidence="1">
    <location>
        <begin position="12"/>
        <end position="33"/>
    </location>
</feature>
<dbReference type="EMBL" id="KK119179">
    <property type="protein sequence ID" value="KFM75002.1"/>
    <property type="molecule type" value="Genomic_DNA"/>
</dbReference>
<evidence type="ECO:0000313" key="2">
    <source>
        <dbReference type="EMBL" id="KFM75002.1"/>
    </source>
</evidence>
<name>A0A087UCB3_STEMI</name>